<dbReference type="PANTHER" id="PTHR31791:SF78">
    <property type="entry name" value="FRIGIDA-LIKE PROTEIN"/>
    <property type="match status" value="1"/>
</dbReference>
<feature type="coiled-coil region" evidence="5">
    <location>
        <begin position="353"/>
        <end position="446"/>
    </location>
</feature>
<feature type="coiled-coil region" evidence="5">
    <location>
        <begin position="76"/>
        <end position="145"/>
    </location>
</feature>
<evidence type="ECO:0000313" key="7">
    <source>
        <dbReference type="EMBL" id="KAG2278609.1"/>
    </source>
</evidence>
<comment type="similarity">
    <text evidence="1">Belongs to the Frigida family.</text>
</comment>
<feature type="coiled-coil region" evidence="5">
    <location>
        <begin position="563"/>
        <end position="628"/>
    </location>
</feature>
<name>A0A8X7UHF6_BRACI</name>
<evidence type="ECO:0008006" key="9">
    <source>
        <dbReference type="Google" id="ProtNLM"/>
    </source>
</evidence>
<keyword evidence="3" id="KW-0221">Differentiation</keyword>
<gene>
    <name evidence="7" type="ORF">Bca52824_061164</name>
</gene>
<organism evidence="7 8">
    <name type="scientific">Brassica carinata</name>
    <name type="common">Ethiopian mustard</name>
    <name type="synonym">Abyssinian cabbage</name>
    <dbReference type="NCBI Taxonomy" id="52824"/>
    <lineage>
        <taxon>Eukaryota</taxon>
        <taxon>Viridiplantae</taxon>
        <taxon>Streptophyta</taxon>
        <taxon>Embryophyta</taxon>
        <taxon>Tracheophyta</taxon>
        <taxon>Spermatophyta</taxon>
        <taxon>Magnoliopsida</taxon>
        <taxon>eudicotyledons</taxon>
        <taxon>Gunneridae</taxon>
        <taxon>Pentapetalae</taxon>
        <taxon>rosids</taxon>
        <taxon>malvids</taxon>
        <taxon>Brassicales</taxon>
        <taxon>Brassicaceae</taxon>
        <taxon>Brassiceae</taxon>
        <taxon>Brassica</taxon>
    </lineage>
</organism>
<keyword evidence="5" id="KW-0175">Coiled coil</keyword>
<feature type="region of interest" description="Disordered" evidence="6">
    <location>
        <begin position="1315"/>
        <end position="1357"/>
    </location>
</feature>
<dbReference type="OrthoDB" id="1091373at2759"/>
<dbReference type="GO" id="GO:0030154">
    <property type="term" value="P:cell differentiation"/>
    <property type="evidence" value="ECO:0007669"/>
    <property type="project" value="UniProtKB-KW"/>
</dbReference>
<reference evidence="7 8" key="1">
    <citation type="submission" date="2020-02" db="EMBL/GenBank/DDBJ databases">
        <authorList>
            <person name="Ma Q."/>
            <person name="Huang Y."/>
            <person name="Song X."/>
            <person name="Pei D."/>
        </authorList>
    </citation>
    <scope>NUCLEOTIDE SEQUENCE [LARGE SCALE GENOMIC DNA]</scope>
    <source>
        <strain evidence="7">Sxm20200214</strain>
        <tissue evidence="7">Leaf</tissue>
    </source>
</reference>
<protein>
    <recommendedName>
        <fullName evidence="9">FRIGIDA-like protein</fullName>
    </recommendedName>
</protein>
<keyword evidence="4" id="KW-0287">Flowering</keyword>
<dbReference type="PANTHER" id="PTHR31791">
    <property type="entry name" value="FRIGIDA-LIKE PROTEIN 3-RELATED"/>
    <property type="match status" value="1"/>
</dbReference>
<evidence type="ECO:0000256" key="1">
    <source>
        <dbReference type="ARBA" id="ARBA00008956"/>
    </source>
</evidence>
<evidence type="ECO:0000256" key="6">
    <source>
        <dbReference type="SAM" id="MobiDB-lite"/>
    </source>
</evidence>
<dbReference type="Proteomes" id="UP000886595">
    <property type="component" value="Unassembled WGS sequence"/>
</dbReference>
<accession>A0A8X7UHF6</accession>
<evidence type="ECO:0000256" key="5">
    <source>
        <dbReference type="SAM" id="Coils"/>
    </source>
</evidence>
<evidence type="ECO:0000256" key="2">
    <source>
        <dbReference type="ARBA" id="ARBA00022473"/>
    </source>
</evidence>
<evidence type="ECO:0000256" key="3">
    <source>
        <dbReference type="ARBA" id="ARBA00022782"/>
    </source>
</evidence>
<feature type="coiled-coil region" evidence="5">
    <location>
        <begin position="685"/>
        <end position="719"/>
    </location>
</feature>
<dbReference type="EMBL" id="JAAMPC010000012">
    <property type="protein sequence ID" value="KAG2278609.1"/>
    <property type="molecule type" value="Genomic_DNA"/>
</dbReference>
<evidence type="ECO:0000313" key="8">
    <source>
        <dbReference type="Proteomes" id="UP000886595"/>
    </source>
</evidence>
<keyword evidence="8" id="KW-1185">Reference proteome</keyword>
<feature type="coiled-coil region" evidence="5">
    <location>
        <begin position="755"/>
        <end position="803"/>
    </location>
</feature>
<comment type="caution">
    <text evidence="7">The sequence shown here is derived from an EMBL/GenBank/DDBJ whole genome shotgun (WGS) entry which is preliminary data.</text>
</comment>
<sequence length="1357" mass="154975">MEEIKEENVVNEFRVRGEGLRRALDKVNAHVSDVLVFNVQWKDLNEYLESVQGNVKERFRELESKEVELKGQSFALEERAKVVEEAEAKVADLEMKSEGFRMDVEAMKKELSFLKEQVEISLGKSNAEEARLSRLRTLVEECEAEKMVKESQLNEMVESWRKTHVELGLKGEELAKLETDLERCCAEVSAEMESLRGAQTHRRQLDEEVERKTKDLTLVQTKLVECEKMFKTSSSKLVKTHGELERKQEQLREMEADFQRHQVKVSAEKELWERTQTHSRELEEEIERKRKDLTMVLDQTEECGRQLESVEEQLDSQRKLLETQSSELVSREKELQALSLDIDLREQAVISLNNDMESKAKELENVQTLIEERSAHCESFKLLIEEHSEELVSKEKRHDEITDAIRKLSLEIVFQEKTLGRAQAFIKKLSEKQDSAENKVDWTEKKLNSTRRHLERCIAKHKSKKKELRSVKDRYRDCLEDLDIKEKELKSVESILTERDKQVEEGEKMMQHLSSSIEELMGQLKLKQEEVCSINQTITECSGELKAKMKQRDQVQSSLTDLIAELSSVKKKIQDSLKDLQSKEVELKDKTFAFEERAKKVEEAEARLVDLERKSDGFQMKVEAKRKELNFIKNQVEVSLAESNAEEVSLSELRRMVEECAAEKIFKESELSEIMKSWRQTQLELERYHAQVRAEMESLRKLDEEAERKLKDLTLVQDKIAECEKMFETRSSEVVSKEKELEVLSQKIDLREQTVMSLNSDMKEACQRMENIQKLIEERSAQCESLELLIEKHNEQLASAEIAPALTPVNNVLSLDVKPEEPINNSVASHLPNEDALLRDIEDSTSLSLNEVSTELPMFKDPGRFILTSVEKALTDASERGELSLKEPILMALVPLLEELTRVGISTDPGLQSDATKVAREWVRMMEASVEKSQLEAWGFLQFILAFGLVKGIKQDETLQLASHVAHFRQAPKLFESLGLTHVIPINNVLSLDARPEAPIIHSSDPCSPDVQQIIASSHLLNDDVLRDIEDSTSFSLNEVSTELPMFKDPGRFVLTSVEKALTGASERGELSLAEPIVKTLVPLLEELARVAPSTDPGLQHDATRVALQWARMMGSSVEKSQLEAWAFLQFIVAFGLVKLTTPDQNLQLASRVAHFKHAPKLFESLGLTHAIPNFVTELLNKAMHIPAIRFMLYFKVENNFSPLELLKEQIINLRLSAKEKRTTHESQVIADAATMRDIMELIEDFKLEIDIPVDLIFKFMVPREIQNLPVQSPSHTVFQSSCIATYGSNPSLPASFDAAPDQPVNVETYEAGGSTEFQGQSSHQAGSKRPRVVEDPEGSRPVIRPCFNRPPGFGRF</sequence>
<dbReference type="GO" id="GO:0009908">
    <property type="term" value="P:flower development"/>
    <property type="evidence" value="ECO:0007669"/>
    <property type="project" value="UniProtKB-KW"/>
</dbReference>
<proteinExistence type="inferred from homology"/>
<keyword evidence="2" id="KW-0217">Developmental protein</keyword>
<dbReference type="Gene3D" id="1.10.287.1490">
    <property type="match status" value="1"/>
</dbReference>
<dbReference type="Pfam" id="PF07899">
    <property type="entry name" value="Frigida"/>
    <property type="match status" value="2"/>
</dbReference>
<evidence type="ECO:0000256" key="4">
    <source>
        <dbReference type="ARBA" id="ARBA00023089"/>
    </source>
</evidence>
<feature type="compositionally biased region" description="Polar residues" evidence="6">
    <location>
        <begin position="1316"/>
        <end position="1326"/>
    </location>
</feature>
<dbReference type="InterPro" id="IPR012474">
    <property type="entry name" value="Frigida"/>
</dbReference>
<feature type="coiled-coil region" evidence="5">
    <location>
        <begin position="195"/>
        <end position="327"/>
    </location>
</feature>